<proteinExistence type="predicted"/>
<reference evidence="2 3" key="1">
    <citation type="journal article" date="2019" name="New Phytol.">
        <title>Comparative genomics reveals unique wood-decay strategies and fruiting body development in the Schizophyllaceae.</title>
        <authorList>
            <person name="Almasi E."/>
            <person name="Sahu N."/>
            <person name="Krizsan K."/>
            <person name="Balint B."/>
            <person name="Kovacs G.M."/>
            <person name="Kiss B."/>
            <person name="Cseklye J."/>
            <person name="Drula E."/>
            <person name="Henrissat B."/>
            <person name="Nagy I."/>
            <person name="Chovatia M."/>
            <person name="Adam C."/>
            <person name="LaButti K."/>
            <person name="Lipzen A."/>
            <person name="Riley R."/>
            <person name="Grigoriev I.V."/>
            <person name="Nagy L.G."/>
        </authorList>
    </citation>
    <scope>NUCLEOTIDE SEQUENCE [LARGE SCALE GENOMIC DNA]</scope>
    <source>
        <strain evidence="2 3">NL-1724</strain>
    </source>
</reference>
<accession>A0A550BS73</accession>
<evidence type="ECO:0000313" key="3">
    <source>
        <dbReference type="Proteomes" id="UP000320762"/>
    </source>
</evidence>
<dbReference type="EMBL" id="VDMD01000158">
    <property type="protein sequence ID" value="TRM55388.1"/>
    <property type="molecule type" value="Genomic_DNA"/>
</dbReference>
<dbReference type="AlphaFoldDB" id="A0A550BS73"/>
<evidence type="ECO:0000313" key="2">
    <source>
        <dbReference type="EMBL" id="TRM55388.1"/>
    </source>
</evidence>
<sequence length="78" mass="8217">MYDSMPMQCSPIVGFSHISATQLGRQKTNPAAPSLALVVTAAATPAPLYVIWCSHGVFIAVLDPAVLLLAIHDLSLDV</sequence>
<protein>
    <submittedName>
        <fullName evidence="2">Uncharacterized protein</fullName>
    </submittedName>
</protein>
<keyword evidence="1" id="KW-0472">Membrane</keyword>
<organism evidence="2 3">
    <name type="scientific">Schizophyllum amplum</name>
    <dbReference type="NCBI Taxonomy" id="97359"/>
    <lineage>
        <taxon>Eukaryota</taxon>
        <taxon>Fungi</taxon>
        <taxon>Dikarya</taxon>
        <taxon>Basidiomycota</taxon>
        <taxon>Agaricomycotina</taxon>
        <taxon>Agaricomycetes</taxon>
        <taxon>Agaricomycetidae</taxon>
        <taxon>Agaricales</taxon>
        <taxon>Schizophyllaceae</taxon>
        <taxon>Schizophyllum</taxon>
    </lineage>
</organism>
<keyword evidence="1" id="KW-0812">Transmembrane</keyword>
<name>A0A550BS73_9AGAR</name>
<feature type="transmembrane region" description="Helical" evidence="1">
    <location>
        <begin position="49"/>
        <end position="71"/>
    </location>
</feature>
<keyword evidence="1" id="KW-1133">Transmembrane helix</keyword>
<dbReference type="Proteomes" id="UP000320762">
    <property type="component" value="Unassembled WGS sequence"/>
</dbReference>
<comment type="caution">
    <text evidence="2">The sequence shown here is derived from an EMBL/GenBank/DDBJ whole genome shotgun (WGS) entry which is preliminary data.</text>
</comment>
<evidence type="ECO:0000256" key="1">
    <source>
        <dbReference type="SAM" id="Phobius"/>
    </source>
</evidence>
<gene>
    <name evidence="2" type="ORF">BD626DRAFT_578077</name>
</gene>
<keyword evidence="3" id="KW-1185">Reference proteome</keyword>